<evidence type="ECO:0008006" key="5">
    <source>
        <dbReference type="Google" id="ProtNLM"/>
    </source>
</evidence>
<evidence type="ECO:0000256" key="2">
    <source>
        <dbReference type="SAM" id="SignalP"/>
    </source>
</evidence>
<proteinExistence type="predicted"/>
<evidence type="ECO:0000313" key="3">
    <source>
        <dbReference type="EMBL" id="KYG03390.1"/>
    </source>
</evidence>
<dbReference type="Proteomes" id="UP000075502">
    <property type="component" value="Unassembled WGS sequence"/>
</dbReference>
<sequence length="339" mass="34709">MKIDDDRRRSPIRLTIAALAAVPLAACASTATVTLDKAIKDLAPDYRARTPASGSASLGRRLLGDQPETNACFDGDQGTAAPSWSKVTLHYGDVLDGKLSGDFGAALKVAPSAGVSSKRSASVTLTDLVESRLSAVYLDASGACTSLFAETGTSYVRVLTRAIKAGTLEVAAEEAVAATLAIDASSIGGTSVSASSASGQRLQGTSLFFADYPECFSVVYQKRGCAGAAVGPGNVCDLDACSFNVAALDTGGAAWKGKLSCEGGASIDLGGTLGAWGEAQRTAPGVTYNVRVLKGAFLGTVDIDLRRWVTRSESPDRCAPPGSAPPPGRSRAPERSLDP</sequence>
<comment type="caution">
    <text evidence="3">The sequence shown here is derived from an EMBL/GenBank/DDBJ whole genome shotgun (WGS) entry which is preliminary data.</text>
</comment>
<reference evidence="3 4" key="1">
    <citation type="submission" date="2014-02" db="EMBL/GenBank/DDBJ databases">
        <title>The small core and large imbalanced accessory genome model reveals a collaborative survival strategy of Sorangium cellulosum strains in nature.</title>
        <authorList>
            <person name="Han K."/>
            <person name="Peng R."/>
            <person name="Blom J."/>
            <person name="Li Y.-Z."/>
        </authorList>
    </citation>
    <scope>NUCLEOTIDE SEQUENCE [LARGE SCALE GENOMIC DNA]</scope>
    <source>
        <strain evidence="3 4">So0007-03</strain>
    </source>
</reference>
<evidence type="ECO:0000313" key="4">
    <source>
        <dbReference type="Proteomes" id="UP000075502"/>
    </source>
</evidence>
<gene>
    <name evidence="3" type="ORF">BE21_51970</name>
</gene>
<dbReference type="AlphaFoldDB" id="A0A150TF99"/>
<protein>
    <recommendedName>
        <fullName evidence="5">Secreted protein</fullName>
    </recommendedName>
</protein>
<organism evidence="3 4">
    <name type="scientific">Sorangium cellulosum</name>
    <name type="common">Polyangium cellulosum</name>
    <dbReference type="NCBI Taxonomy" id="56"/>
    <lineage>
        <taxon>Bacteria</taxon>
        <taxon>Pseudomonadati</taxon>
        <taxon>Myxococcota</taxon>
        <taxon>Polyangia</taxon>
        <taxon>Polyangiales</taxon>
        <taxon>Polyangiaceae</taxon>
        <taxon>Sorangium</taxon>
    </lineage>
</organism>
<feature type="signal peptide" evidence="2">
    <location>
        <begin position="1"/>
        <end position="28"/>
    </location>
</feature>
<feature type="region of interest" description="Disordered" evidence="1">
    <location>
        <begin position="312"/>
        <end position="339"/>
    </location>
</feature>
<feature type="chain" id="PRO_5007569743" description="Secreted protein" evidence="2">
    <location>
        <begin position="29"/>
        <end position="339"/>
    </location>
</feature>
<accession>A0A150TF99</accession>
<keyword evidence="2" id="KW-0732">Signal</keyword>
<name>A0A150TF99_SORCE</name>
<dbReference type="EMBL" id="JEME01002728">
    <property type="protein sequence ID" value="KYG03390.1"/>
    <property type="molecule type" value="Genomic_DNA"/>
</dbReference>
<evidence type="ECO:0000256" key="1">
    <source>
        <dbReference type="SAM" id="MobiDB-lite"/>
    </source>
</evidence>